<sequence length="72" mass="8628">MRTTLNIDDRLFQDVLSITKAKSKTEAVRTALTEFLRMKRKEKILAMRGRVDIRGSEKLREEEQREYEEIQQ</sequence>
<dbReference type="Pfam" id="PF09957">
    <property type="entry name" value="VapB_antitoxin"/>
    <property type="match status" value="1"/>
</dbReference>
<protein>
    <submittedName>
        <fullName evidence="1">Type II toxin-antitoxin system VapB family antitoxin</fullName>
    </submittedName>
</protein>
<gene>
    <name evidence="1" type="ORF">Q3M24_12130</name>
</gene>
<accession>A0AAU8LNL8</accession>
<dbReference type="EMBL" id="CP159373">
    <property type="protein sequence ID" value="XCN71069.1"/>
    <property type="molecule type" value="Genomic_DNA"/>
</dbReference>
<dbReference type="AlphaFoldDB" id="A0AAU8LNL8"/>
<reference evidence="1" key="2">
    <citation type="submission" date="2024-06" db="EMBL/GenBank/DDBJ databases">
        <authorList>
            <person name="Plum-Jensen L.E."/>
            <person name="Schramm A."/>
            <person name="Marshall I.P.G."/>
        </authorList>
    </citation>
    <scope>NUCLEOTIDE SEQUENCE</scope>
    <source>
        <strain evidence="1">Rat1</strain>
    </source>
</reference>
<name>A0AAU8LNL8_9BACT</name>
<organism evidence="1">
    <name type="scientific">Candidatus Electrothrix aestuarii</name>
    <dbReference type="NCBI Taxonomy" id="3062594"/>
    <lineage>
        <taxon>Bacteria</taxon>
        <taxon>Pseudomonadati</taxon>
        <taxon>Thermodesulfobacteriota</taxon>
        <taxon>Desulfobulbia</taxon>
        <taxon>Desulfobulbales</taxon>
        <taxon>Desulfobulbaceae</taxon>
        <taxon>Candidatus Electrothrix</taxon>
    </lineage>
</organism>
<evidence type="ECO:0000313" key="1">
    <source>
        <dbReference type="EMBL" id="XCN71069.1"/>
    </source>
</evidence>
<dbReference type="KEGG" id="eaj:Q3M24_12130"/>
<dbReference type="InterPro" id="IPR019239">
    <property type="entry name" value="VapB_antitoxin"/>
</dbReference>
<reference evidence="1" key="1">
    <citation type="journal article" date="2024" name="Syst. Appl. Microbiol.">
        <title>First single-strain enrichments of Electrothrix cable bacteria, description of E. aestuarii sp. nov. and E. rattekaaiensis sp. nov., and proposal of a cable bacteria taxonomy following the rules of the SeqCode.</title>
        <authorList>
            <person name="Plum-Jensen L.E."/>
            <person name="Schramm A."/>
            <person name="Marshall I.P.G."/>
        </authorList>
    </citation>
    <scope>NUCLEOTIDE SEQUENCE</scope>
    <source>
        <strain evidence="1">Rat1</strain>
    </source>
</reference>
<proteinExistence type="predicted"/>